<keyword evidence="3" id="KW-1185">Reference proteome</keyword>
<evidence type="ECO:0000313" key="2">
    <source>
        <dbReference type="EMBL" id="WVY90228.1"/>
    </source>
</evidence>
<sequence>MAEPSRRRRRRTSEASKSNTHQRDATIEGWLSDEQDQHSTQLTSFTSKHHVQGQKVGYEDEDIHMLDPTHVAGPSQVNEEYSLESLSRQMSERGRLQHEMIAIQNTRHDEICTNLKSLDERISGLKRHFDSDVSDEF</sequence>
<dbReference type="EMBL" id="CP144690">
    <property type="protein sequence ID" value="WVY90228.1"/>
    <property type="molecule type" value="Genomic_DNA"/>
</dbReference>
<name>A0AAQ3RBH8_VIGMU</name>
<accession>A0AAQ3RBH8</accession>
<feature type="compositionally biased region" description="Basic residues" evidence="1">
    <location>
        <begin position="1"/>
        <end position="11"/>
    </location>
</feature>
<evidence type="ECO:0000313" key="3">
    <source>
        <dbReference type="Proteomes" id="UP001374535"/>
    </source>
</evidence>
<feature type="region of interest" description="Disordered" evidence="1">
    <location>
        <begin position="1"/>
        <end position="30"/>
    </location>
</feature>
<dbReference type="Proteomes" id="UP001374535">
    <property type="component" value="Chromosome 11"/>
</dbReference>
<reference evidence="2 3" key="1">
    <citation type="journal article" date="2023" name="Life. Sci Alliance">
        <title>Evolutionary insights into 3D genome organization and epigenetic landscape of Vigna mungo.</title>
        <authorList>
            <person name="Junaid A."/>
            <person name="Singh B."/>
            <person name="Bhatia S."/>
        </authorList>
    </citation>
    <scope>NUCLEOTIDE SEQUENCE [LARGE SCALE GENOMIC DNA]</scope>
    <source>
        <strain evidence="2">Urdbean</strain>
    </source>
</reference>
<protein>
    <submittedName>
        <fullName evidence="2">Uncharacterized protein</fullName>
    </submittedName>
</protein>
<dbReference type="AlphaFoldDB" id="A0AAQ3RBH8"/>
<gene>
    <name evidence="2" type="ORF">V8G54_035742</name>
</gene>
<proteinExistence type="predicted"/>
<organism evidence="2 3">
    <name type="scientific">Vigna mungo</name>
    <name type="common">Black gram</name>
    <name type="synonym">Phaseolus mungo</name>
    <dbReference type="NCBI Taxonomy" id="3915"/>
    <lineage>
        <taxon>Eukaryota</taxon>
        <taxon>Viridiplantae</taxon>
        <taxon>Streptophyta</taxon>
        <taxon>Embryophyta</taxon>
        <taxon>Tracheophyta</taxon>
        <taxon>Spermatophyta</taxon>
        <taxon>Magnoliopsida</taxon>
        <taxon>eudicotyledons</taxon>
        <taxon>Gunneridae</taxon>
        <taxon>Pentapetalae</taxon>
        <taxon>rosids</taxon>
        <taxon>fabids</taxon>
        <taxon>Fabales</taxon>
        <taxon>Fabaceae</taxon>
        <taxon>Papilionoideae</taxon>
        <taxon>50 kb inversion clade</taxon>
        <taxon>NPAAA clade</taxon>
        <taxon>indigoferoid/millettioid clade</taxon>
        <taxon>Phaseoleae</taxon>
        <taxon>Vigna</taxon>
    </lineage>
</organism>
<evidence type="ECO:0000256" key="1">
    <source>
        <dbReference type="SAM" id="MobiDB-lite"/>
    </source>
</evidence>